<protein>
    <submittedName>
        <fullName evidence="2">Uncharacterized protein</fullName>
    </submittedName>
</protein>
<feature type="compositionally biased region" description="Basic and acidic residues" evidence="1">
    <location>
        <begin position="1"/>
        <end position="17"/>
    </location>
</feature>
<accession>A0A6P1DTH6</accession>
<proteinExistence type="predicted"/>
<sequence length="45" mass="4927">MDSKRIDLGPRKADTLCRKRGGRPSHAFNTRDSSTPAKSEPADAE</sequence>
<gene>
    <name evidence="2" type="ORF">G3480_14025</name>
</gene>
<reference evidence="3" key="1">
    <citation type="journal article" date="2020" name="Microbiol. Resour. Announc.">
        <title>Draft Genome Sequences of Thiorhodococcus mannitoliphagus and Thiorhodococcus minor, Purple Sulfur Photosynthetic Bacteria in the Gammaproteobacterial Family Chromatiaceae.</title>
        <authorList>
            <person name="Aviles F.A."/>
            <person name="Meyer T.E."/>
            <person name="Kyndt J.A."/>
        </authorList>
    </citation>
    <scope>NUCLEOTIDE SEQUENCE [LARGE SCALE GENOMIC DNA]</scope>
    <source>
        <strain evidence="3">DSM 18266</strain>
    </source>
</reference>
<reference evidence="2 3" key="2">
    <citation type="submission" date="2020-02" db="EMBL/GenBank/DDBJ databases">
        <title>Genome sequences of Thiorhodococcus mannitoliphagus and Thiorhodococcus minor, purple sulfur photosynthetic bacteria in the gammaproteobacterial family, Chromatiaceae.</title>
        <authorList>
            <person name="Aviles F.A."/>
            <person name="Meyer T.E."/>
            <person name="Kyndt J.A."/>
        </authorList>
    </citation>
    <scope>NUCLEOTIDE SEQUENCE [LARGE SCALE GENOMIC DNA]</scope>
    <source>
        <strain evidence="2 3">DSM 18266</strain>
    </source>
</reference>
<comment type="caution">
    <text evidence="2">The sequence shown here is derived from an EMBL/GenBank/DDBJ whole genome shotgun (WGS) entry which is preliminary data.</text>
</comment>
<dbReference type="RefSeq" id="WP_164654519.1">
    <property type="nucleotide sequence ID" value="NZ_JAAIJR010000054.1"/>
</dbReference>
<evidence type="ECO:0000313" key="3">
    <source>
        <dbReference type="Proteomes" id="UP000471640"/>
    </source>
</evidence>
<feature type="compositionally biased region" description="Polar residues" evidence="1">
    <location>
        <begin position="27"/>
        <end position="37"/>
    </location>
</feature>
<name>A0A6P1DTH6_9GAMM</name>
<dbReference type="AlphaFoldDB" id="A0A6P1DTH6"/>
<keyword evidence="3" id="KW-1185">Reference proteome</keyword>
<feature type="region of interest" description="Disordered" evidence="1">
    <location>
        <begin position="1"/>
        <end position="45"/>
    </location>
</feature>
<dbReference type="Proteomes" id="UP000471640">
    <property type="component" value="Unassembled WGS sequence"/>
</dbReference>
<evidence type="ECO:0000256" key="1">
    <source>
        <dbReference type="SAM" id="MobiDB-lite"/>
    </source>
</evidence>
<evidence type="ECO:0000313" key="2">
    <source>
        <dbReference type="EMBL" id="NEX21418.1"/>
    </source>
</evidence>
<dbReference type="EMBL" id="JAAIJR010000054">
    <property type="protein sequence ID" value="NEX21418.1"/>
    <property type="molecule type" value="Genomic_DNA"/>
</dbReference>
<organism evidence="2 3">
    <name type="scientific">Thiorhodococcus mannitoliphagus</name>
    <dbReference type="NCBI Taxonomy" id="329406"/>
    <lineage>
        <taxon>Bacteria</taxon>
        <taxon>Pseudomonadati</taxon>
        <taxon>Pseudomonadota</taxon>
        <taxon>Gammaproteobacteria</taxon>
        <taxon>Chromatiales</taxon>
        <taxon>Chromatiaceae</taxon>
        <taxon>Thiorhodococcus</taxon>
    </lineage>
</organism>